<organism evidence="1 2">
    <name type="scientific">Candidatus Roizmanbacteria bacterium RIFCSPHIGHO2_01_FULL_39_12b</name>
    <dbReference type="NCBI Taxonomy" id="1802030"/>
    <lineage>
        <taxon>Bacteria</taxon>
        <taxon>Candidatus Roizmaniibacteriota</taxon>
    </lineage>
</organism>
<proteinExistence type="predicted"/>
<sequence length="378" mass="43027">MTDKDKSKSDDFFRLLEKEQQIENPFAADEILFRDQAGNLKVLKAGEILDFEKGKPPVMFEPASFQPPAKDHLTNRQAVKLKPRPAGLKIGLSAERLAKVAKPLNIDKEIDLIIKRSGVNLSDPEDWRRFKNIISSRLKEVRDQIQVREMLLSSPLVGGMGFDALSADWVLAVINQEFERFTGDLLNEVSSEPFSELRAEAKEILEQPLPAPKFERKEKPEPAVKISPAEKPEPVEFSEARPVFRPIIQPASQTSTAFAKPRIEDVKFRPKLTGPIEEIRSMILIDFRRLAPSPALAIEKILAKIDLLEEESFAKKTQAIKAWKENEINQLYLKLGNQSMEEKKSVSQIITERQALKQPTLTKEEVEAIIELNQRLRY</sequence>
<accession>A0A1F7G7T1</accession>
<evidence type="ECO:0000313" key="1">
    <source>
        <dbReference type="EMBL" id="OGK14969.1"/>
    </source>
</evidence>
<name>A0A1F7G7T1_9BACT</name>
<dbReference type="EMBL" id="MFZF01000037">
    <property type="protein sequence ID" value="OGK14969.1"/>
    <property type="molecule type" value="Genomic_DNA"/>
</dbReference>
<gene>
    <name evidence="1" type="ORF">A2690_03005</name>
</gene>
<protein>
    <submittedName>
        <fullName evidence="1">Uncharacterized protein</fullName>
    </submittedName>
</protein>
<comment type="caution">
    <text evidence="1">The sequence shown here is derived from an EMBL/GenBank/DDBJ whole genome shotgun (WGS) entry which is preliminary data.</text>
</comment>
<evidence type="ECO:0000313" key="2">
    <source>
        <dbReference type="Proteomes" id="UP000178372"/>
    </source>
</evidence>
<dbReference type="Proteomes" id="UP000178372">
    <property type="component" value="Unassembled WGS sequence"/>
</dbReference>
<reference evidence="1 2" key="1">
    <citation type="journal article" date="2016" name="Nat. Commun.">
        <title>Thousands of microbial genomes shed light on interconnected biogeochemical processes in an aquifer system.</title>
        <authorList>
            <person name="Anantharaman K."/>
            <person name="Brown C.T."/>
            <person name="Hug L.A."/>
            <person name="Sharon I."/>
            <person name="Castelle C.J."/>
            <person name="Probst A.J."/>
            <person name="Thomas B.C."/>
            <person name="Singh A."/>
            <person name="Wilkins M.J."/>
            <person name="Karaoz U."/>
            <person name="Brodie E.L."/>
            <person name="Williams K.H."/>
            <person name="Hubbard S.S."/>
            <person name="Banfield J.F."/>
        </authorList>
    </citation>
    <scope>NUCLEOTIDE SEQUENCE [LARGE SCALE GENOMIC DNA]</scope>
</reference>
<dbReference type="AlphaFoldDB" id="A0A1F7G7T1"/>